<dbReference type="Gene3D" id="3.30.750.24">
    <property type="entry name" value="STAS domain"/>
    <property type="match status" value="1"/>
</dbReference>
<evidence type="ECO:0000313" key="4">
    <source>
        <dbReference type="EMBL" id="CDR06624.1"/>
    </source>
</evidence>
<dbReference type="InterPro" id="IPR002645">
    <property type="entry name" value="STAS_dom"/>
</dbReference>
<dbReference type="CDD" id="cd07043">
    <property type="entry name" value="STAS_anti-anti-sigma_factors"/>
    <property type="match status" value="1"/>
</dbReference>
<evidence type="ECO:0000256" key="1">
    <source>
        <dbReference type="ARBA" id="ARBA00009013"/>
    </source>
</evidence>
<dbReference type="PANTHER" id="PTHR33495:SF2">
    <property type="entry name" value="ANTI-SIGMA FACTOR ANTAGONIST TM_1081-RELATED"/>
    <property type="match status" value="1"/>
</dbReference>
<protein>
    <recommendedName>
        <fullName evidence="2">Anti-sigma factor antagonist</fullName>
    </recommendedName>
</protein>
<accession>A0A060ZLN8</accession>
<dbReference type="PROSITE" id="PS50801">
    <property type="entry name" value="STAS"/>
    <property type="match status" value="1"/>
</dbReference>
<name>A0A060ZLN8_9ACTN</name>
<dbReference type="InterPro" id="IPR036513">
    <property type="entry name" value="STAS_dom_sf"/>
</dbReference>
<dbReference type="Pfam" id="PF01740">
    <property type="entry name" value="STAS"/>
    <property type="match status" value="1"/>
</dbReference>
<reference evidence="4" key="1">
    <citation type="submission" date="2014-05" db="EMBL/GenBank/DDBJ databases">
        <authorList>
            <person name="Horn Fabian"/>
        </authorList>
    </citation>
    <scope>NUCLEOTIDE SEQUENCE</scope>
</reference>
<proteinExistence type="inferred from homology"/>
<dbReference type="SUPFAM" id="SSF52091">
    <property type="entry name" value="SpoIIaa-like"/>
    <property type="match status" value="1"/>
</dbReference>
<dbReference type="EMBL" id="LK022848">
    <property type="protein sequence ID" value="CDR06624.1"/>
    <property type="molecule type" value="Genomic_DNA"/>
</dbReference>
<comment type="similarity">
    <text evidence="1 2">Belongs to the anti-sigma-factor antagonist family.</text>
</comment>
<evidence type="ECO:0000259" key="3">
    <source>
        <dbReference type="PROSITE" id="PS50801"/>
    </source>
</evidence>
<dbReference type="GO" id="GO:0043856">
    <property type="term" value="F:anti-sigma factor antagonist activity"/>
    <property type="evidence" value="ECO:0007669"/>
    <property type="project" value="InterPro"/>
</dbReference>
<organism evidence="4">
    <name type="scientific">Streptomyces iranensis</name>
    <dbReference type="NCBI Taxonomy" id="576784"/>
    <lineage>
        <taxon>Bacteria</taxon>
        <taxon>Bacillati</taxon>
        <taxon>Actinomycetota</taxon>
        <taxon>Actinomycetes</taxon>
        <taxon>Kitasatosporales</taxon>
        <taxon>Streptomycetaceae</taxon>
        <taxon>Streptomyces</taxon>
        <taxon>Streptomyces violaceusniger group</taxon>
    </lineage>
</organism>
<feature type="domain" description="STAS" evidence="3">
    <location>
        <begin position="28"/>
        <end position="137"/>
    </location>
</feature>
<gene>
    <name evidence="4" type="ORF">SIRAN3506</name>
</gene>
<dbReference type="InterPro" id="IPR003658">
    <property type="entry name" value="Anti-sigma_ant"/>
</dbReference>
<dbReference type="PANTHER" id="PTHR33495">
    <property type="entry name" value="ANTI-SIGMA FACTOR ANTAGONIST TM_1081-RELATED-RELATED"/>
    <property type="match status" value="1"/>
</dbReference>
<dbReference type="HOGENOM" id="CLU_115403_3_3_11"/>
<sequence length="153" mass="16103">MTGVAAGSGVARLHQVKEACMFDDRPAFGVRVHALGGVTVAEVAGELDIFAAGRIVARLDSLVQVRCPDLILDLRPVTFLDCAGLSLLCRLRNRVLERDGRLRLVIGDPRFLRLLRMVRLDDAFEVLEDLTPAIAGAAGPMAGGGGGGGDALA</sequence>
<dbReference type="AlphaFoldDB" id="A0A060ZLN8"/>
<evidence type="ECO:0000256" key="2">
    <source>
        <dbReference type="RuleBase" id="RU003749"/>
    </source>
</evidence>
<dbReference type="NCBIfam" id="TIGR00377">
    <property type="entry name" value="ant_ant_sig"/>
    <property type="match status" value="1"/>
</dbReference>